<dbReference type="Pfam" id="PF05064">
    <property type="entry name" value="Nsp1_C"/>
    <property type="match status" value="1"/>
</dbReference>
<keyword evidence="9" id="KW-0175">Coiled coil</keyword>
<accession>A0A6J2U4Z3</accession>
<feature type="domain" description="Nucleoporin NSP1-like C-terminal" evidence="10">
    <location>
        <begin position="15"/>
        <end position="102"/>
    </location>
</feature>
<keyword evidence="4" id="KW-0509">mRNA transport</keyword>
<evidence type="ECO:0000256" key="8">
    <source>
        <dbReference type="ARBA" id="ARBA00023242"/>
    </source>
</evidence>
<keyword evidence="8" id="KW-0539">Nucleus</keyword>
<name>A0A6J2U4Z3_DROLE</name>
<comment type="similarity">
    <text evidence="2">Belongs to the nucleoporin NSP1/NUP62 family.</text>
</comment>
<keyword evidence="11" id="KW-1185">Reference proteome</keyword>
<dbReference type="PANTHER" id="PTHR12084:SF0">
    <property type="entry name" value="NUCLEAR PORE GLYCOPROTEIN P62"/>
    <property type="match status" value="1"/>
</dbReference>
<dbReference type="Gene3D" id="1.20.5.170">
    <property type="match status" value="1"/>
</dbReference>
<keyword evidence="3" id="KW-0813">Transport</keyword>
<comment type="subcellular location">
    <subcellularLocation>
        <location evidence="1">Nucleus</location>
        <location evidence="1">Nuclear pore complex</location>
    </subcellularLocation>
</comment>
<proteinExistence type="inferred from homology"/>
<dbReference type="AlphaFoldDB" id="A0A6J2U4Z3"/>
<dbReference type="GO" id="GO:0006405">
    <property type="term" value="P:RNA export from nucleus"/>
    <property type="evidence" value="ECO:0007669"/>
    <property type="project" value="TreeGrafter"/>
</dbReference>
<dbReference type="GO" id="GO:0051028">
    <property type="term" value="P:mRNA transport"/>
    <property type="evidence" value="ECO:0007669"/>
    <property type="project" value="UniProtKB-KW"/>
</dbReference>
<organism evidence="11 12">
    <name type="scientific">Drosophila lebanonensis</name>
    <name type="common">Fruit fly</name>
    <name type="synonym">Scaptodrosophila lebanonensis</name>
    <dbReference type="NCBI Taxonomy" id="7225"/>
    <lineage>
        <taxon>Eukaryota</taxon>
        <taxon>Metazoa</taxon>
        <taxon>Ecdysozoa</taxon>
        <taxon>Arthropoda</taxon>
        <taxon>Hexapoda</taxon>
        <taxon>Insecta</taxon>
        <taxon>Pterygota</taxon>
        <taxon>Neoptera</taxon>
        <taxon>Endopterygota</taxon>
        <taxon>Diptera</taxon>
        <taxon>Brachycera</taxon>
        <taxon>Muscomorpha</taxon>
        <taxon>Ephydroidea</taxon>
        <taxon>Drosophilidae</taxon>
        <taxon>Scaptodrosophila</taxon>
    </lineage>
</organism>
<evidence type="ECO:0000259" key="10">
    <source>
        <dbReference type="Pfam" id="PF05064"/>
    </source>
</evidence>
<dbReference type="GeneID" id="115630091"/>
<evidence type="ECO:0000256" key="2">
    <source>
        <dbReference type="ARBA" id="ARBA00005911"/>
    </source>
</evidence>
<dbReference type="InterPro" id="IPR007758">
    <property type="entry name" value="Nucleoporin_NSP1_C"/>
</dbReference>
<evidence type="ECO:0000256" key="7">
    <source>
        <dbReference type="ARBA" id="ARBA00023132"/>
    </source>
</evidence>
<keyword evidence="5" id="KW-0653">Protein transport</keyword>
<keyword evidence="6" id="KW-0811">Translocation</keyword>
<evidence type="ECO:0000256" key="5">
    <source>
        <dbReference type="ARBA" id="ARBA00022927"/>
    </source>
</evidence>
<sequence length="187" mass="21192">MEHSEKNQFSGRTFQQLEAQLNLCTMELGEIEGEFIERAAQISATERALNQNNQKIVELNDAVQKLKLDQDMVAQELEVIDTQMGSLAETLVPLEKKFEELPCAELNQTSRLAENLDMQLKNMSGDLHELVGRLKQNNEEQSDADPVAQIGNILNTHVESLDWVSSQTNAIQQKLNEMEKAKNNLKR</sequence>
<feature type="coiled-coil region" evidence="9">
    <location>
        <begin position="42"/>
        <end position="69"/>
    </location>
</feature>
<dbReference type="OrthoDB" id="344345at2759"/>
<dbReference type="GO" id="GO:0017056">
    <property type="term" value="F:structural constituent of nuclear pore"/>
    <property type="evidence" value="ECO:0007669"/>
    <property type="project" value="InterPro"/>
</dbReference>
<protein>
    <submittedName>
        <fullName evidence="12">Nuclear pore glycoprotein p62-like</fullName>
    </submittedName>
</protein>
<dbReference type="InterPro" id="IPR026010">
    <property type="entry name" value="NSP1/NUP62"/>
</dbReference>
<dbReference type="GO" id="GO:0044613">
    <property type="term" value="C:nuclear pore central transport channel"/>
    <property type="evidence" value="ECO:0007669"/>
    <property type="project" value="TreeGrafter"/>
</dbReference>
<keyword evidence="7" id="KW-0906">Nuclear pore complex</keyword>
<reference evidence="12" key="1">
    <citation type="submission" date="2025-08" db="UniProtKB">
        <authorList>
            <consortium name="RefSeq"/>
        </authorList>
    </citation>
    <scope>IDENTIFICATION</scope>
    <source>
        <strain evidence="12">11010-0011.00</strain>
        <tissue evidence="12">Whole body</tissue>
    </source>
</reference>
<dbReference type="GO" id="GO:0005543">
    <property type="term" value="F:phospholipid binding"/>
    <property type="evidence" value="ECO:0007669"/>
    <property type="project" value="TreeGrafter"/>
</dbReference>
<evidence type="ECO:0000256" key="3">
    <source>
        <dbReference type="ARBA" id="ARBA00022448"/>
    </source>
</evidence>
<evidence type="ECO:0000256" key="4">
    <source>
        <dbReference type="ARBA" id="ARBA00022816"/>
    </source>
</evidence>
<evidence type="ECO:0000256" key="6">
    <source>
        <dbReference type="ARBA" id="ARBA00023010"/>
    </source>
</evidence>
<evidence type="ECO:0000256" key="9">
    <source>
        <dbReference type="SAM" id="Coils"/>
    </source>
</evidence>
<gene>
    <name evidence="12" type="primary">LOC115630091</name>
</gene>
<evidence type="ECO:0000256" key="1">
    <source>
        <dbReference type="ARBA" id="ARBA00004567"/>
    </source>
</evidence>
<dbReference type="GO" id="GO:0006606">
    <property type="term" value="P:protein import into nucleus"/>
    <property type="evidence" value="ECO:0007669"/>
    <property type="project" value="TreeGrafter"/>
</dbReference>
<dbReference type="PANTHER" id="PTHR12084">
    <property type="entry name" value="NUCLEAR PORE GLYCOPROTEIN P62-RELATED"/>
    <property type="match status" value="1"/>
</dbReference>
<evidence type="ECO:0000313" key="12">
    <source>
        <dbReference type="RefSeq" id="XP_030382578.1"/>
    </source>
</evidence>
<evidence type="ECO:0000313" key="11">
    <source>
        <dbReference type="Proteomes" id="UP000504634"/>
    </source>
</evidence>
<dbReference type="Proteomes" id="UP000504634">
    <property type="component" value="Unplaced"/>
</dbReference>
<dbReference type="RefSeq" id="XP_030382578.1">
    <property type="nucleotide sequence ID" value="XM_030526718.1"/>
</dbReference>